<sequence>MPAIPEGSLVLVTGASGFIAAHLCSVLLINGHKVRGTVRSAEKGEYLKRLYDGVGDFEYVIVEDIADPHAFDEAVKGVDGIAHTASPFYLDAKTHDELLKPAIEGTVNVMRSAQEFNPHLKRLVITSSVAAVVDPSPRGAKHAGGPPYTMNEEDWNEYSPRVVEEKGVDAPGSDKYRASKTLAERAAWKFMEDNHPSWDFATINPPLVFGPVIHQVESPEKLNTSVASFWSYIEGKKTDDDLKESGGNWVDVRDVAYAHYAALTTPAAANQRFIVSNGPFNGQDIVDIIHSFPDQSKRFPIVPVGKPGAGEEINKKATVFSGHKAEKVLGVEYKTLRVCVEDMYKSLEEKFDEKHVPDHRI</sequence>
<accession>A0ACC2W6E9</accession>
<evidence type="ECO:0000313" key="1">
    <source>
        <dbReference type="EMBL" id="KAJ9107305.1"/>
    </source>
</evidence>
<name>A0ACC2W6E9_9TREE</name>
<organism evidence="1 2">
    <name type="scientific">Naganishia friedmannii</name>
    <dbReference type="NCBI Taxonomy" id="89922"/>
    <lineage>
        <taxon>Eukaryota</taxon>
        <taxon>Fungi</taxon>
        <taxon>Dikarya</taxon>
        <taxon>Basidiomycota</taxon>
        <taxon>Agaricomycotina</taxon>
        <taxon>Tremellomycetes</taxon>
        <taxon>Filobasidiales</taxon>
        <taxon>Filobasidiaceae</taxon>
        <taxon>Naganishia</taxon>
    </lineage>
</organism>
<protein>
    <submittedName>
        <fullName evidence="1">Uncharacterized protein</fullName>
    </submittedName>
</protein>
<dbReference type="EMBL" id="JASBWT010000002">
    <property type="protein sequence ID" value="KAJ9107305.1"/>
    <property type="molecule type" value="Genomic_DNA"/>
</dbReference>
<reference evidence="1" key="1">
    <citation type="submission" date="2023-04" db="EMBL/GenBank/DDBJ databases">
        <title>Draft Genome sequencing of Naganishia species isolated from polar environments using Oxford Nanopore Technology.</title>
        <authorList>
            <person name="Leo P."/>
            <person name="Venkateswaran K."/>
        </authorList>
    </citation>
    <scope>NUCLEOTIDE SEQUENCE</scope>
    <source>
        <strain evidence="1">MNA-CCFEE 5423</strain>
    </source>
</reference>
<proteinExistence type="predicted"/>
<dbReference type="Proteomes" id="UP001227268">
    <property type="component" value="Unassembled WGS sequence"/>
</dbReference>
<gene>
    <name evidence="1" type="ORF">QFC21_000755</name>
</gene>
<evidence type="ECO:0000313" key="2">
    <source>
        <dbReference type="Proteomes" id="UP001227268"/>
    </source>
</evidence>
<keyword evidence="2" id="KW-1185">Reference proteome</keyword>
<comment type="caution">
    <text evidence="1">The sequence shown here is derived from an EMBL/GenBank/DDBJ whole genome shotgun (WGS) entry which is preliminary data.</text>
</comment>